<feature type="region of interest" description="Disordered" evidence="1">
    <location>
        <begin position="71"/>
        <end position="156"/>
    </location>
</feature>
<keyword evidence="4" id="KW-1185">Reference proteome</keyword>
<dbReference type="EMBL" id="PDEQ01000009">
    <property type="protein sequence ID" value="PEN11438.1"/>
    <property type="molecule type" value="Genomic_DNA"/>
</dbReference>
<feature type="transmembrane region" description="Helical" evidence="2">
    <location>
        <begin position="201"/>
        <end position="220"/>
    </location>
</feature>
<reference evidence="3 4" key="1">
    <citation type="submission" date="2017-10" db="EMBL/GenBank/DDBJ databases">
        <title>Draft genome of Longibacter Salinarum.</title>
        <authorList>
            <person name="Goh K.M."/>
            <person name="Shamsir M.S."/>
            <person name="Lim S.W."/>
        </authorList>
    </citation>
    <scope>NUCLEOTIDE SEQUENCE [LARGE SCALE GENOMIC DNA]</scope>
    <source>
        <strain evidence="3 4">KCTC 52045</strain>
    </source>
</reference>
<feature type="transmembrane region" description="Helical" evidence="2">
    <location>
        <begin position="432"/>
        <end position="455"/>
    </location>
</feature>
<dbReference type="AlphaFoldDB" id="A0A2A8CU86"/>
<evidence type="ECO:0000313" key="4">
    <source>
        <dbReference type="Proteomes" id="UP000220102"/>
    </source>
</evidence>
<feature type="transmembrane region" description="Helical" evidence="2">
    <location>
        <begin position="177"/>
        <end position="195"/>
    </location>
</feature>
<proteinExistence type="predicted"/>
<gene>
    <name evidence="3" type="ORF">CRI94_15495</name>
</gene>
<organism evidence="3 4">
    <name type="scientific">Longibacter salinarum</name>
    <dbReference type="NCBI Taxonomy" id="1850348"/>
    <lineage>
        <taxon>Bacteria</taxon>
        <taxon>Pseudomonadati</taxon>
        <taxon>Rhodothermota</taxon>
        <taxon>Rhodothermia</taxon>
        <taxon>Rhodothermales</taxon>
        <taxon>Salisaetaceae</taxon>
        <taxon>Longibacter</taxon>
    </lineage>
</organism>
<evidence type="ECO:0008006" key="5">
    <source>
        <dbReference type="Google" id="ProtNLM"/>
    </source>
</evidence>
<feature type="transmembrane region" description="Helical" evidence="2">
    <location>
        <begin position="42"/>
        <end position="61"/>
    </location>
</feature>
<evidence type="ECO:0000313" key="3">
    <source>
        <dbReference type="EMBL" id="PEN11438.1"/>
    </source>
</evidence>
<feature type="transmembrane region" description="Helical" evidence="2">
    <location>
        <begin position="407"/>
        <end position="426"/>
    </location>
</feature>
<keyword evidence="2" id="KW-0812">Transmembrane</keyword>
<sequence>MNQWVKLGCGHLVALPLLLFSGLCAVILIYGDHVTAKNVAVWGSIALATAGLGVGLLFYLWRDVWRRAGKQEAETSDPAKPDASTPENSTSVPATDREAGERESVVTHGEDAPEMSDTDASVGVHDGDSPDSIDGDNDEPEPTPRLGPDERPWERRAEWRDETITSHQGSIEDKNNWVIFGGGLLFIVIGVAVGIANPEKWPLTVMCSASGLLMVGIATYRMRRATRFGPTSFEMDTLPGVLGGPLCGVLHTGVESGDAPDDGFTVKLSCYRRRITRDSEGNLETNHVLLWRDEERMVPMSTSNGKTVDVPVVFDIPDGPPPSTAKKNANRYMWTVEASAAMPGIDYRSVVEIPVFPVVDDGTAPVEAYREYVQERTAQSSLSRGITLDRPHPGRLTVTFGRARRPWVALLMTVMALFFVPLTVLAALHGGIFVSILLGIFGCASIWGMLSYLTYRSLITVEDGSIRVRSGIIGRETETVIPCDALEAAHLVTSGGNAYRLFLDCRRPVKGPEDRRPILRKIVRTVSGGRPPTGNSWEDYWRRFGMTDDRVTAAQMITDHPEAEWIAAQIEEAAAESARFAPSTSG</sequence>
<dbReference type="RefSeq" id="WP_098077982.1">
    <property type="nucleotide sequence ID" value="NZ_PDEQ01000009.1"/>
</dbReference>
<evidence type="ECO:0000256" key="1">
    <source>
        <dbReference type="SAM" id="MobiDB-lite"/>
    </source>
</evidence>
<comment type="caution">
    <text evidence="3">The sequence shown here is derived from an EMBL/GenBank/DDBJ whole genome shotgun (WGS) entry which is preliminary data.</text>
</comment>
<feature type="transmembrane region" description="Helical" evidence="2">
    <location>
        <begin position="12"/>
        <end position="30"/>
    </location>
</feature>
<feature type="compositionally biased region" description="Basic and acidic residues" evidence="1">
    <location>
        <begin position="71"/>
        <end position="80"/>
    </location>
</feature>
<keyword evidence="2" id="KW-0472">Membrane</keyword>
<feature type="compositionally biased region" description="Acidic residues" evidence="1">
    <location>
        <begin position="129"/>
        <end position="141"/>
    </location>
</feature>
<name>A0A2A8CU86_9BACT</name>
<protein>
    <recommendedName>
        <fullName evidence="5">DUF3592 domain-containing protein</fullName>
    </recommendedName>
</protein>
<feature type="compositionally biased region" description="Basic and acidic residues" evidence="1">
    <location>
        <begin position="95"/>
        <end position="111"/>
    </location>
</feature>
<keyword evidence="2" id="KW-1133">Transmembrane helix</keyword>
<feature type="compositionally biased region" description="Basic and acidic residues" evidence="1">
    <location>
        <begin position="147"/>
        <end position="156"/>
    </location>
</feature>
<dbReference type="OrthoDB" id="228317at2"/>
<evidence type="ECO:0000256" key="2">
    <source>
        <dbReference type="SAM" id="Phobius"/>
    </source>
</evidence>
<accession>A0A2A8CU86</accession>
<dbReference type="Proteomes" id="UP000220102">
    <property type="component" value="Unassembled WGS sequence"/>
</dbReference>